<feature type="compositionally biased region" description="Low complexity" evidence="1">
    <location>
        <begin position="56"/>
        <end position="65"/>
    </location>
</feature>
<name>A0ABR3MMK8_9TELE</name>
<sequence>MGAPYQISADFRLRVPVVALQKLRRALGAHLLLSCTLSAKTLFSVPALCQFSSKSSLASHSSALKPVRSESKPAFSGRGLQRRRKVTVKAAYTHDASYFLPFASRYCVTELKLKEREAKKQIDPAQKRNLEESLSRILSV</sequence>
<evidence type="ECO:0000313" key="3">
    <source>
        <dbReference type="Proteomes" id="UP001558613"/>
    </source>
</evidence>
<proteinExistence type="predicted"/>
<gene>
    <name evidence="2" type="ORF">QQF64_003892</name>
</gene>
<evidence type="ECO:0000256" key="1">
    <source>
        <dbReference type="SAM" id="MobiDB-lite"/>
    </source>
</evidence>
<organism evidence="2 3">
    <name type="scientific">Cirrhinus molitorella</name>
    <name type="common">mud carp</name>
    <dbReference type="NCBI Taxonomy" id="172907"/>
    <lineage>
        <taxon>Eukaryota</taxon>
        <taxon>Metazoa</taxon>
        <taxon>Chordata</taxon>
        <taxon>Craniata</taxon>
        <taxon>Vertebrata</taxon>
        <taxon>Euteleostomi</taxon>
        <taxon>Actinopterygii</taxon>
        <taxon>Neopterygii</taxon>
        <taxon>Teleostei</taxon>
        <taxon>Ostariophysi</taxon>
        <taxon>Cypriniformes</taxon>
        <taxon>Cyprinidae</taxon>
        <taxon>Labeoninae</taxon>
        <taxon>Labeonini</taxon>
        <taxon>Cirrhinus</taxon>
    </lineage>
</organism>
<evidence type="ECO:0000313" key="2">
    <source>
        <dbReference type="EMBL" id="KAL1265865.1"/>
    </source>
</evidence>
<dbReference type="EMBL" id="JAYMGO010000011">
    <property type="protein sequence ID" value="KAL1265865.1"/>
    <property type="molecule type" value="Genomic_DNA"/>
</dbReference>
<reference evidence="2 3" key="1">
    <citation type="submission" date="2023-09" db="EMBL/GenBank/DDBJ databases">
        <authorList>
            <person name="Wang M."/>
        </authorList>
    </citation>
    <scope>NUCLEOTIDE SEQUENCE [LARGE SCALE GENOMIC DNA]</scope>
    <source>
        <strain evidence="2">GT-2023</strain>
        <tissue evidence="2">Liver</tissue>
    </source>
</reference>
<protein>
    <submittedName>
        <fullName evidence="2">Uncharacterized protein</fullName>
    </submittedName>
</protein>
<accession>A0ABR3MMK8</accession>
<keyword evidence="3" id="KW-1185">Reference proteome</keyword>
<comment type="caution">
    <text evidence="2">The sequence shown here is derived from an EMBL/GenBank/DDBJ whole genome shotgun (WGS) entry which is preliminary data.</text>
</comment>
<feature type="region of interest" description="Disordered" evidence="1">
    <location>
        <begin position="56"/>
        <end position="79"/>
    </location>
</feature>
<dbReference type="Proteomes" id="UP001558613">
    <property type="component" value="Unassembled WGS sequence"/>
</dbReference>